<evidence type="ECO:0000313" key="1">
    <source>
        <dbReference type="EMBL" id="PZF74924.1"/>
    </source>
</evidence>
<sequence>MIKTIYTNNQKRTEMKQGFDFNDKHYEFKYFTEADKQNGIFLIELFDNYLNNYTPRYFIVCYKDHKVSFKAVNAMDFDIKSAIVKSIMRAQNTVE</sequence>
<evidence type="ECO:0000313" key="2">
    <source>
        <dbReference type="Proteomes" id="UP000248745"/>
    </source>
</evidence>
<dbReference type="AlphaFoldDB" id="A0A2W2B3P1"/>
<comment type="caution">
    <text evidence="1">The sequence shown here is derived from an EMBL/GenBank/DDBJ whole genome shotgun (WGS) entry which is preliminary data.</text>
</comment>
<reference evidence="1 2" key="1">
    <citation type="submission" date="2018-06" db="EMBL/GenBank/DDBJ databases">
        <title>Mucibacter soli gen. nov., sp. nov., a new member of the family Chitinophagaceae producing mucin.</title>
        <authorList>
            <person name="Kim M.-K."/>
            <person name="Park S."/>
            <person name="Kim T.-S."/>
            <person name="Joung Y."/>
            <person name="Han J.-H."/>
            <person name="Kim S.B."/>
        </authorList>
    </citation>
    <scope>NUCLEOTIDE SEQUENCE [LARGE SCALE GENOMIC DNA]</scope>
    <source>
        <strain evidence="1 2">R1-15</strain>
    </source>
</reference>
<accession>A0A2W2B3P1</accession>
<gene>
    <name evidence="1" type="ORF">DN068_01630</name>
</gene>
<protein>
    <submittedName>
        <fullName evidence="1">Uncharacterized protein</fullName>
    </submittedName>
</protein>
<proteinExistence type="predicted"/>
<dbReference type="Proteomes" id="UP000248745">
    <property type="component" value="Unassembled WGS sequence"/>
</dbReference>
<dbReference type="EMBL" id="QKTW01000002">
    <property type="protein sequence ID" value="PZF74924.1"/>
    <property type="molecule type" value="Genomic_DNA"/>
</dbReference>
<organism evidence="1 2">
    <name type="scientific">Taibaiella soli</name>
    <dbReference type="NCBI Taxonomy" id="1649169"/>
    <lineage>
        <taxon>Bacteria</taxon>
        <taxon>Pseudomonadati</taxon>
        <taxon>Bacteroidota</taxon>
        <taxon>Chitinophagia</taxon>
        <taxon>Chitinophagales</taxon>
        <taxon>Chitinophagaceae</taxon>
        <taxon>Taibaiella</taxon>
    </lineage>
</organism>
<keyword evidence="2" id="KW-1185">Reference proteome</keyword>
<name>A0A2W2B3P1_9BACT</name>